<comment type="caution">
    <text evidence="1">The sequence shown here is derived from an EMBL/GenBank/DDBJ whole genome shotgun (WGS) entry which is preliminary data.</text>
</comment>
<name>A0AAE0Z577_9GAST</name>
<dbReference type="Proteomes" id="UP001283361">
    <property type="component" value="Unassembled WGS sequence"/>
</dbReference>
<proteinExistence type="predicted"/>
<keyword evidence="2" id="KW-1185">Reference proteome</keyword>
<protein>
    <submittedName>
        <fullName evidence="1">Uncharacterized protein</fullName>
    </submittedName>
</protein>
<sequence length="109" mass="12744">MTDTKCHPEIFKWPQLEDIAEVEAQYVFRWDFPVVPASNNFRFLISLRLPGPIDGCSSPKTDYITVLMDYPLDIYRAQDIPRFNISSYMILFATVFLNATQKLLSYQKQ</sequence>
<gene>
    <name evidence="1" type="ORF">RRG08_005643</name>
</gene>
<organism evidence="1 2">
    <name type="scientific">Elysia crispata</name>
    <name type="common">lettuce slug</name>
    <dbReference type="NCBI Taxonomy" id="231223"/>
    <lineage>
        <taxon>Eukaryota</taxon>
        <taxon>Metazoa</taxon>
        <taxon>Spiralia</taxon>
        <taxon>Lophotrochozoa</taxon>
        <taxon>Mollusca</taxon>
        <taxon>Gastropoda</taxon>
        <taxon>Heterobranchia</taxon>
        <taxon>Euthyneura</taxon>
        <taxon>Panpulmonata</taxon>
        <taxon>Sacoglossa</taxon>
        <taxon>Placobranchoidea</taxon>
        <taxon>Plakobranchidae</taxon>
        <taxon>Elysia</taxon>
    </lineage>
</organism>
<evidence type="ECO:0000313" key="1">
    <source>
        <dbReference type="EMBL" id="KAK3763133.1"/>
    </source>
</evidence>
<evidence type="ECO:0000313" key="2">
    <source>
        <dbReference type="Proteomes" id="UP001283361"/>
    </source>
</evidence>
<accession>A0AAE0Z577</accession>
<dbReference type="EMBL" id="JAWDGP010004598">
    <property type="protein sequence ID" value="KAK3763133.1"/>
    <property type="molecule type" value="Genomic_DNA"/>
</dbReference>
<reference evidence="1" key="1">
    <citation type="journal article" date="2023" name="G3 (Bethesda)">
        <title>A reference genome for the long-term kleptoplast-retaining sea slug Elysia crispata morphotype clarki.</title>
        <authorList>
            <person name="Eastman K.E."/>
            <person name="Pendleton A.L."/>
            <person name="Shaikh M.A."/>
            <person name="Suttiyut T."/>
            <person name="Ogas R."/>
            <person name="Tomko P."/>
            <person name="Gavelis G."/>
            <person name="Widhalm J.R."/>
            <person name="Wisecaver J.H."/>
        </authorList>
    </citation>
    <scope>NUCLEOTIDE SEQUENCE</scope>
    <source>
        <strain evidence="1">ECLA1</strain>
    </source>
</reference>
<dbReference type="AlphaFoldDB" id="A0AAE0Z577"/>